<proteinExistence type="predicted"/>
<evidence type="ECO:0000313" key="3">
    <source>
        <dbReference type="Proteomes" id="UP000694843"/>
    </source>
</evidence>
<sequence>MPDISRYTLATSLDWSYGGVNSSLPGNGGPLCASFSSVERRIFETTLASILSIFYTWWGLRCLSMPPTLHFVRKDRGGKRLLLVVVSMVFGMEIGFKFASKQLIYLLNPCHITTALQIYLLAAPPSRFVTIMFRIHLNYLNGAILAILFPVTNTRVLPFEEELYWLQHTLMLVTPYYLLRLGGVYTIEDLQDMSWTSLSTGIIFLYHFLPLQAIGLLSEVNLNNMLCPAISDPFYGPNYRLFALVHQSLCIPLVAKTFCAIATFFITTFPLTKVKDVLGSDVSFSAYDARSRNGLRHVCPHTIIGDPATGSRIHAPVGSCIHATCPCIHSSTSTSSASTSASSCEKIGCSKNGARFRGNHNGNKNDEDSHKTCRNTNGANQTDGDDDKNCNDSNSAMACSSGTNGTLNIRDPVIYDGQLECTEEFLVTEGYEFCCGGFGNAKEFLANHEHCN</sequence>
<dbReference type="InterPro" id="IPR026508">
    <property type="entry name" value="TMEM164"/>
</dbReference>
<dbReference type="AlphaFoldDB" id="A0A8B7NDV8"/>
<feature type="transmembrane region" description="Helical" evidence="2">
    <location>
        <begin position="164"/>
        <end position="183"/>
    </location>
</feature>
<dbReference type="PANTHER" id="PTHR20948:SF2">
    <property type="entry name" value="TRANSMEMBRANE PROTEIN 164"/>
    <property type="match status" value="1"/>
</dbReference>
<dbReference type="Pfam" id="PF14808">
    <property type="entry name" value="TMEM164"/>
    <property type="match status" value="1"/>
</dbReference>
<feature type="transmembrane region" description="Helical" evidence="2">
    <location>
        <begin position="135"/>
        <end position="152"/>
    </location>
</feature>
<evidence type="ECO:0000256" key="2">
    <source>
        <dbReference type="SAM" id="Phobius"/>
    </source>
</evidence>
<feature type="region of interest" description="Disordered" evidence="1">
    <location>
        <begin position="358"/>
        <end position="388"/>
    </location>
</feature>
<gene>
    <name evidence="4" type="primary">LOC108669020</name>
</gene>
<keyword evidence="3" id="KW-1185">Reference proteome</keyword>
<protein>
    <submittedName>
        <fullName evidence="4">Transmembrane protein 164</fullName>
    </submittedName>
</protein>
<organism evidence="3 4">
    <name type="scientific">Hyalella azteca</name>
    <name type="common">Amphipod</name>
    <dbReference type="NCBI Taxonomy" id="294128"/>
    <lineage>
        <taxon>Eukaryota</taxon>
        <taxon>Metazoa</taxon>
        <taxon>Ecdysozoa</taxon>
        <taxon>Arthropoda</taxon>
        <taxon>Crustacea</taxon>
        <taxon>Multicrustacea</taxon>
        <taxon>Malacostraca</taxon>
        <taxon>Eumalacostraca</taxon>
        <taxon>Peracarida</taxon>
        <taxon>Amphipoda</taxon>
        <taxon>Senticaudata</taxon>
        <taxon>Talitrida</taxon>
        <taxon>Talitroidea</taxon>
        <taxon>Hyalellidae</taxon>
        <taxon>Hyalella</taxon>
    </lineage>
</organism>
<keyword evidence="2 4" id="KW-0812">Transmembrane</keyword>
<reference evidence="4" key="1">
    <citation type="submission" date="2025-08" db="UniProtKB">
        <authorList>
            <consortium name="RefSeq"/>
        </authorList>
    </citation>
    <scope>IDENTIFICATION</scope>
    <source>
        <tissue evidence="4">Whole organism</tissue>
    </source>
</reference>
<accession>A0A8B7NDV8</accession>
<keyword evidence="2" id="KW-1133">Transmembrane helix</keyword>
<dbReference type="OrthoDB" id="17328at2759"/>
<dbReference type="PANTHER" id="PTHR20948">
    <property type="entry name" value="TRANSMEMBRANE PROTEIN 164"/>
    <property type="match status" value="1"/>
</dbReference>
<feature type="transmembrane region" description="Helical" evidence="2">
    <location>
        <begin position="241"/>
        <end position="266"/>
    </location>
</feature>
<dbReference type="GeneID" id="108669020"/>
<dbReference type="RefSeq" id="XP_018011792.1">
    <property type="nucleotide sequence ID" value="XM_018156303.1"/>
</dbReference>
<evidence type="ECO:0000313" key="4">
    <source>
        <dbReference type="RefSeq" id="XP_018011792.1"/>
    </source>
</evidence>
<feature type="transmembrane region" description="Helical" evidence="2">
    <location>
        <begin position="81"/>
        <end position="99"/>
    </location>
</feature>
<feature type="transmembrane region" description="Helical" evidence="2">
    <location>
        <begin position="105"/>
        <end position="123"/>
    </location>
</feature>
<dbReference type="Proteomes" id="UP000694843">
    <property type="component" value="Unplaced"/>
</dbReference>
<feature type="transmembrane region" description="Helical" evidence="2">
    <location>
        <begin position="195"/>
        <end position="216"/>
    </location>
</feature>
<dbReference type="KEGG" id="hazt:108669020"/>
<evidence type="ECO:0000256" key="1">
    <source>
        <dbReference type="SAM" id="MobiDB-lite"/>
    </source>
</evidence>
<name>A0A8B7NDV8_HYAAZ</name>
<keyword evidence="2" id="KW-0472">Membrane</keyword>